<dbReference type="PROSITE" id="PS50893">
    <property type="entry name" value="ABC_TRANSPORTER_2"/>
    <property type="match status" value="1"/>
</dbReference>
<evidence type="ECO:0000313" key="11">
    <source>
        <dbReference type="Proteomes" id="UP000051236"/>
    </source>
</evidence>
<dbReference type="GO" id="GO:0015424">
    <property type="term" value="F:ABC-type amino acid transporter activity"/>
    <property type="evidence" value="ECO:0007669"/>
    <property type="project" value="InterPro"/>
</dbReference>
<dbReference type="SUPFAM" id="SSF52540">
    <property type="entry name" value="P-loop containing nucleoside triphosphate hydrolases"/>
    <property type="match status" value="1"/>
</dbReference>
<evidence type="ECO:0000256" key="1">
    <source>
        <dbReference type="ARBA" id="ARBA00004202"/>
    </source>
</evidence>
<comment type="caution">
    <text evidence="10">The sequence shown here is derived from an EMBL/GenBank/DDBJ whole genome shotgun (WGS) entry which is preliminary data.</text>
</comment>
<keyword evidence="4" id="KW-1003">Cell membrane</keyword>
<evidence type="ECO:0000256" key="5">
    <source>
        <dbReference type="ARBA" id="ARBA00022741"/>
    </source>
</evidence>
<keyword evidence="5" id="KW-0547">Nucleotide-binding</keyword>
<dbReference type="InterPro" id="IPR003593">
    <property type="entry name" value="AAA+_ATPase"/>
</dbReference>
<dbReference type="PIRSF" id="PIRSF039085">
    <property type="entry name" value="ABC_ATPase_HisP"/>
    <property type="match status" value="1"/>
</dbReference>
<protein>
    <submittedName>
        <fullName evidence="10">Glutamine ABC transporter ATP-binding component</fullName>
    </submittedName>
</protein>
<dbReference type="FunFam" id="3.40.50.300:FF:000020">
    <property type="entry name" value="Amino acid ABC transporter ATP-binding component"/>
    <property type="match status" value="1"/>
</dbReference>
<evidence type="ECO:0000256" key="8">
    <source>
        <dbReference type="ARBA" id="ARBA00023136"/>
    </source>
</evidence>
<dbReference type="CDD" id="cd03262">
    <property type="entry name" value="ABC_HisP_GlnQ"/>
    <property type="match status" value="1"/>
</dbReference>
<evidence type="ECO:0000256" key="2">
    <source>
        <dbReference type="ARBA" id="ARBA00005417"/>
    </source>
</evidence>
<dbReference type="InterPro" id="IPR030679">
    <property type="entry name" value="ABC_ATPase_HisP-typ"/>
</dbReference>
<evidence type="ECO:0000256" key="6">
    <source>
        <dbReference type="ARBA" id="ARBA00022840"/>
    </source>
</evidence>
<dbReference type="InterPro" id="IPR017871">
    <property type="entry name" value="ABC_transporter-like_CS"/>
</dbReference>
<dbReference type="GO" id="GO:0016887">
    <property type="term" value="F:ATP hydrolysis activity"/>
    <property type="evidence" value="ECO:0007669"/>
    <property type="project" value="InterPro"/>
</dbReference>
<dbReference type="PATRIC" id="fig|1423734.3.peg.1567"/>
<dbReference type="InterPro" id="IPR050086">
    <property type="entry name" value="MetN_ABC_transporter-like"/>
</dbReference>
<dbReference type="InterPro" id="IPR003439">
    <property type="entry name" value="ABC_transporter-like_ATP-bd"/>
</dbReference>
<dbReference type="PANTHER" id="PTHR43166">
    <property type="entry name" value="AMINO ACID IMPORT ATP-BINDING PROTEIN"/>
    <property type="match status" value="1"/>
</dbReference>
<evidence type="ECO:0000259" key="9">
    <source>
        <dbReference type="PROSITE" id="PS50893"/>
    </source>
</evidence>
<sequence length="247" mass="27570">MLDEKIVIAKHIHKSFGDNEVLKDVSLSVHSGEVVVMIGPSGSGKSTFLRTLNGLETIDKGQVMVNGQLLYDKKVNLNQVRQNIGMVFQHFNLFPNMTILNNVIMAAISTKHFTPEKARQEAKKYLDMVDLSEKMNSYPAQLSGGQKQRVAIARALEMEPKIMLFDEPTSALDPEMVGDVLEVMQQLAQNGMTMIIVTHEMGFAKRVADRVVFFSDGMIQESGTPEEVFDRPASPRTQGFLERVLNV</sequence>
<proteinExistence type="inferred from homology"/>
<keyword evidence="11" id="KW-1185">Reference proteome</keyword>
<dbReference type="GO" id="GO:0005524">
    <property type="term" value="F:ATP binding"/>
    <property type="evidence" value="ECO:0007669"/>
    <property type="project" value="UniProtKB-KW"/>
</dbReference>
<keyword evidence="7" id="KW-0029">Amino-acid transport</keyword>
<evidence type="ECO:0000313" key="10">
    <source>
        <dbReference type="EMBL" id="KRM30418.1"/>
    </source>
</evidence>
<accession>A0A0R1XJU5</accession>
<evidence type="ECO:0000256" key="4">
    <source>
        <dbReference type="ARBA" id="ARBA00022475"/>
    </source>
</evidence>
<gene>
    <name evidence="10" type="ORF">FC83_GL001549</name>
</gene>
<comment type="subcellular location">
    <subcellularLocation>
        <location evidence="1">Cell membrane</location>
        <topology evidence="1">Peripheral membrane protein</topology>
    </subcellularLocation>
</comment>
<dbReference type="AlphaFoldDB" id="A0A0R1XJU5"/>
<keyword evidence="3" id="KW-0813">Transport</keyword>
<organism evidence="10 11">
    <name type="scientific">Agrilactobacillus composti DSM 18527 = JCM 14202</name>
    <dbReference type="NCBI Taxonomy" id="1423734"/>
    <lineage>
        <taxon>Bacteria</taxon>
        <taxon>Bacillati</taxon>
        <taxon>Bacillota</taxon>
        <taxon>Bacilli</taxon>
        <taxon>Lactobacillales</taxon>
        <taxon>Lactobacillaceae</taxon>
        <taxon>Agrilactobacillus</taxon>
    </lineage>
</organism>
<dbReference type="InterPro" id="IPR027417">
    <property type="entry name" value="P-loop_NTPase"/>
</dbReference>
<feature type="domain" description="ABC transporter" evidence="9">
    <location>
        <begin position="7"/>
        <end position="241"/>
    </location>
</feature>
<evidence type="ECO:0000256" key="3">
    <source>
        <dbReference type="ARBA" id="ARBA00022448"/>
    </source>
</evidence>
<reference evidence="10 11" key="1">
    <citation type="journal article" date="2015" name="Genome Announc.">
        <title>Expanding the biotechnology potential of lactobacilli through comparative genomics of 213 strains and associated genera.</title>
        <authorList>
            <person name="Sun Z."/>
            <person name="Harris H.M."/>
            <person name="McCann A."/>
            <person name="Guo C."/>
            <person name="Argimon S."/>
            <person name="Zhang W."/>
            <person name="Yang X."/>
            <person name="Jeffery I.B."/>
            <person name="Cooney J.C."/>
            <person name="Kagawa T.F."/>
            <person name="Liu W."/>
            <person name="Song Y."/>
            <person name="Salvetti E."/>
            <person name="Wrobel A."/>
            <person name="Rasinkangas P."/>
            <person name="Parkhill J."/>
            <person name="Rea M.C."/>
            <person name="O'Sullivan O."/>
            <person name="Ritari J."/>
            <person name="Douillard F.P."/>
            <person name="Paul Ross R."/>
            <person name="Yang R."/>
            <person name="Briner A.E."/>
            <person name="Felis G.E."/>
            <person name="de Vos W.M."/>
            <person name="Barrangou R."/>
            <person name="Klaenhammer T.R."/>
            <person name="Caufield P.W."/>
            <person name="Cui Y."/>
            <person name="Zhang H."/>
            <person name="O'Toole P.W."/>
        </authorList>
    </citation>
    <scope>NUCLEOTIDE SEQUENCE [LARGE SCALE GENOMIC DNA]</scope>
    <source>
        <strain evidence="10 11">DSM 18527</strain>
    </source>
</reference>
<dbReference type="SMART" id="SM00382">
    <property type="entry name" value="AAA"/>
    <property type="match status" value="1"/>
</dbReference>
<dbReference type="PANTHER" id="PTHR43166:SF9">
    <property type="entry name" value="GLUTAMATE_ASPARTATE IMPORT ATP-BINDING PROTEIN GLTL"/>
    <property type="match status" value="1"/>
</dbReference>
<dbReference type="Pfam" id="PF00005">
    <property type="entry name" value="ABC_tran"/>
    <property type="match status" value="1"/>
</dbReference>
<dbReference type="PROSITE" id="PS00211">
    <property type="entry name" value="ABC_TRANSPORTER_1"/>
    <property type="match status" value="1"/>
</dbReference>
<dbReference type="Proteomes" id="UP000051236">
    <property type="component" value="Unassembled WGS sequence"/>
</dbReference>
<dbReference type="eggNOG" id="COG1126">
    <property type="taxonomic scope" value="Bacteria"/>
</dbReference>
<dbReference type="EMBL" id="AZGA01000088">
    <property type="protein sequence ID" value="KRM30418.1"/>
    <property type="molecule type" value="Genomic_DNA"/>
</dbReference>
<comment type="similarity">
    <text evidence="2">Belongs to the ABC transporter superfamily.</text>
</comment>
<evidence type="ECO:0000256" key="7">
    <source>
        <dbReference type="ARBA" id="ARBA00022970"/>
    </source>
</evidence>
<dbReference type="GO" id="GO:0005886">
    <property type="term" value="C:plasma membrane"/>
    <property type="evidence" value="ECO:0007669"/>
    <property type="project" value="UniProtKB-SubCell"/>
</dbReference>
<keyword evidence="8" id="KW-0472">Membrane</keyword>
<keyword evidence="6 10" id="KW-0067">ATP-binding</keyword>
<dbReference type="Gene3D" id="3.40.50.300">
    <property type="entry name" value="P-loop containing nucleotide triphosphate hydrolases"/>
    <property type="match status" value="1"/>
</dbReference>
<dbReference type="STRING" id="1423734.FC83_GL001549"/>
<dbReference type="RefSeq" id="WP_057002975.1">
    <property type="nucleotide sequence ID" value="NZ_AZGA01000088.1"/>
</dbReference>
<name>A0A0R1XJU5_9LACO</name>